<proteinExistence type="inferred from homology"/>
<dbReference type="CDD" id="cd13851">
    <property type="entry name" value="CuRO_1_Fet3p"/>
    <property type="match status" value="1"/>
</dbReference>
<dbReference type="SUPFAM" id="SSF49503">
    <property type="entry name" value="Cupredoxins"/>
    <property type="match status" value="3"/>
</dbReference>
<feature type="chain" id="PRO_5012937596" evidence="8">
    <location>
        <begin position="20"/>
        <end position="631"/>
    </location>
</feature>
<dbReference type="PROSITE" id="PS00080">
    <property type="entry name" value="MULTICOPPER_OXIDASE2"/>
    <property type="match status" value="1"/>
</dbReference>
<dbReference type="GO" id="GO:0005507">
    <property type="term" value="F:copper ion binding"/>
    <property type="evidence" value="ECO:0007669"/>
    <property type="project" value="InterPro"/>
</dbReference>
<evidence type="ECO:0000259" key="10">
    <source>
        <dbReference type="Pfam" id="PF07731"/>
    </source>
</evidence>
<dbReference type="InterPro" id="IPR011707">
    <property type="entry name" value="Cu-oxidase-like_N"/>
</dbReference>
<evidence type="ECO:0000259" key="9">
    <source>
        <dbReference type="Pfam" id="PF00394"/>
    </source>
</evidence>
<keyword evidence="4" id="KW-0560">Oxidoreductase</keyword>
<evidence type="ECO:0000313" key="13">
    <source>
        <dbReference type="Proteomes" id="UP000193467"/>
    </source>
</evidence>
<name>A0A1Y2ET81_9BASI</name>
<reference evidence="12 13" key="1">
    <citation type="submission" date="2016-07" db="EMBL/GenBank/DDBJ databases">
        <title>Pervasive Adenine N6-methylation of Active Genes in Fungi.</title>
        <authorList>
            <consortium name="DOE Joint Genome Institute"/>
            <person name="Mondo S.J."/>
            <person name="Dannebaum R.O."/>
            <person name="Kuo R.C."/>
            <person name="Labutti K."/>
            <person name="Haridas S."/>
            <person name="Kuo A."/>
            <person name="Salamov A."/>
            <person name="Ahrendt S.R."/>
            <person name="Lipzen A."/>
            <person name="Sullivan W."/>
            <person name="Andreopoulos W.B."/>
            <person name="Clum A."/>
            <person name="Lindquist E."/>
            <person name="Daum C."/>
            <person name="Ramamoorthy G.K."/>
            <person name="Gryganskyi A."/>
            <person name="Culley D."/>
            <person name="Magnuson J.K."/>
            <person name="James T.Y."/>
            <person name="O'Malley M.A."/>
            <person name="Stajich J.E."/>
            <person name="Spatafora J.W."/>
            <person name="Visel A."/>
            <person name="Grigoriev I.V."/>
        </authorList>
    </citation>
    <scope>NUCLEOTIDE SEQUENCE [LARGE SCALE GENOMIC DNA]</scope>
    <source>
        <strain evidence="12 13">62-1032</strain>
    </source>
</reference>
<dbReference type="GO" id="GO:0033573">
    <property type="term" value="C:high-affinity iron permease complex"/>
    <property type="evidence" value="ECO:0007669"/>
    <property type="project" value="TreeGrafter"/>
</dbReference>
<dbReference type="AlphaFoldDB" id="A0A1Y2ET81"/>
<feature type="signal peptide" evidence="8">
    <location>
        <begin position="1"/>
        <end position="19"/>
    </location>
</feature>
<dbReference type="Pfam" id="PF00394">
    <property type="entry name" value="Cu-oxidase"/>
    <property type="match status" value="1"/>
</dbReference>
<dbReference type="InterPro" id="IPR044130">
    <property type="entry name" value="CuRO_2_Fet3-like"/>
</dbReference>
<evidence type="ECO:0000256" key="3">
    <source>
        <dbReference type="ARBA" id="ARBA00022729"/>
    </source>
</evidence>
<protein>
    <submittedName>
        <fullName evidence="12">Laccase</fullName>
    </submittedName>
</protein>
<sequence length="631" mass="69135">MVYTSKILAALSVAGAANAALVEKWYNINRMTANPDGLFDKVAVGVNGTWPPPPLDVHQGDTVRIHVTNDLGTNEGTSVHHHGMFFNKTGYYDGAPGVTQCSIPPNQTLTYEIPVDTQTGTYWWHSHNGDQYADGLRAPFIIHAANESYADSYDDEFTVVLGDWYHDPVAQLNKDVFMTITNPTGAEPVPDQALIYFAQNGSYLTDSAGEVAFNDNATLPFEVGKTYRLRVINTSSFAMFFFWLEGHDMRVIEVDGTDVEEFPVDYLTVSVAQRYSVLVTAKNVTTNNFAVHYQFDETMFDVVPDDLKLNYTATVSYGQDLPFLAVEEQQERERTPDHLMSPIAVQEQFTPTRRVELGVLFDTFDDGINRAAFNNITYVMPDTPSLFTQLSMGVDASNPDPYGPQTHAVVLEKGDVVDLMVVNYDGNAHPFHLHGHQFQITRVATNVSSEDAEANPPHTLGAPNPIRRDVVIVPGDGGAVNMAFVADNPGTWIFHCHIDWHMTAGLAMVFIEAPSEAQEQLALPQVMKDQCDYWGISPTGNAAGKMSVTDLSGAPHGPYPQVAGWHAKGIGALAGTILAALLGMGVVVWYAFGGQLDEDELNADVRREMAAKAEAKKEGGAIKRGIKALKK</sequence>
<dbReference type="InterPro" id="IPR045087">
    <property type="entry name" value="Cu-oxidase_fam"/>
</dbReference>
<dbReference type="InterPro" id="IPR008972">
    <property type="entry name" value="Cupredoxin"/>
</dbReference>
<comment type="caution">
    <text evidence="12">The sequence shown here is derived from an EMBL/GenBank/DDBJ whole genome shotgun (WGS) entry which is preliminary data.</text>
</comment>
<dbReference type="Pfam" id="PF07731">
    <property type="entry name" value="Cu-oxidase_2"/>
    <property type="match status" value="1"/>
</dbReference>
<feature type="domain" description="Plastocyanin-like" evidence="9">
    <location>
        <begin position="156"/>
        <end position="318"/>
    </location>
</feature>
<evidence type="ECO:0000256" key="4">
    <source>
        <dbReference type="ARBA" id="ARBA00023002"/>
    </source>
</evidence>
<dbReference type="GO" id="GO:0010106">
    <property type="term" value="P:cellular response to iron ion starvation"/>
    <property type="evidence" value="ECO:0007669"/>
    <property type="project" value="TreeGrafter"/>
</dbReference>
<keyword evidence="13" id="KW-1185">Reference proteome</keyword>
<dbReference type="CDD" id="cd13899">
    <property type="entry name" value="CuRO_3_Fet3p"/>
    <property type="match status" value="1"/>
</dbReference>
<dbReference type="FunCoup" id="A0A1Y2ET81">
    <property type="interactions" value="49"/>
</dbReference>
<dbReference type="Gene3D" id="2.60.40.420">
    <property type="entry name" value="Cupredoxins - blue copper proteins"/>
    <property type="match status" value="3"/>
</dbReference>
<evidence type="ECO:0000256" key="1">
    <source>
        <dbReference type="ARBA" id="ARBA00010609"/>
    </source>
</evidence>
<dbReference type="InParanoid" id="A0A1Y2ET81"/>
<evidence type="ECO:0000259" key="11">
    <source>
        <dbReference type="Pfam" id="PF07732"/>
    </source>
</evidence>
<keyword evidence="5" id="KW-0186">Copper</keyword>
<keyword evidence="7" id="KW-0812">Transmembrane</keyword>
<keyword evidence="7" id="KW-1133">Transmembrane helix</keyword>
<evidence type="ECO:0000256" key="6">
    <source>
        <dbReference type="ARBA" id="ARBA00023180"/>
    </source>
</evidence>
<dbReference type="OrthoDB" id="2121828at2759"/>
<keyword evidence="3 8" id="KW-0732">Signal</keyword>
<evidence type="ECO:0000313" key="12">
    <source>
        <dbReference type="EMBL" id="ORY74747.1"/>
    </source>
</evidence>
<dbReference type="Proteomes" id="UP000193467">
    <property type="component" value="Unassembled WGS sequence"/>
</dbReference>
<dbReference type="InterPro" id="IPR001117">
    <property type="entry name" value="Cu-oxidase_2nd"/>
</dbReference>
<dbReference type="PANTHER" id="PTHR11709:SF361">
    <property type="entry name" value="IRON TRANSPORT MULTICOPPER OXIDASE FET3"/>
    <property type="match status" value="1"/>
</dbReference>
<feature type="domain" description="Plastocyanin-like" evidence="10">
    <location>
        <begin position="380"/>
        <end position="515"/>
    </location>
</feature>
<keyword evidence="2" id="KW-0479">Metal-binding</keyword>
<organism evidence="12 13">
    <name type="scientific">Leucosporidium creatinivorum</name>
    <dbReference type="NCBI Taxonomy" id="106004"/>
    <lineage>
        <taxon>Eukaryota</taxon>
        <taxon>Fungi</taxon>
        <taxon>Dikarya</taxon>
        <taxon>Basidiomycota</taxon>
        <taxon>Pucciniomycotina</taxon>
        <taxon>Microbotryomycetes</taxon>
        <taxon>Leucosporidiales</taxon>
        <taxon>Leucosporidium</taxon>
    </lineage>
</organism>
<dbReference type="PANTHER" id="PTHR11709">
    <property type="entry name" value="MULTI-COPPER OXIDASE"/>
    <property type="match status" value="1"/>
</dbReference>
<gene>
    <name evidence="12" type="ORF">BCR35DRAFT_306550</name>
</gene>
<dbReference type="InterPro" id="IPR033138">
    <property type="entry name" value="Cu_oxidase_CS"/>
</dbReference>
<evidence type="ECO:0000256" key="2">
    <source>
        <dbReference type="ARBA" id="ARBA00022723"/>
    </source>
</evidence>
<dbReference type="GO" id="GO:0004322">
    <property type="term" value="F:ferroxidase activity"/>
    <property type="evidence" value="ECO:0007669"/>
    <property type="project" value="TreeGrafter"/>
</dbReference>
<dbReference type="Pfam" id="PF07732">
    <property type="entry name" value="Cu-oxidase_3"/>
    <property type="match status" value="1"/>
</dbReference>
<evidence type="ECO:0000256" key="8">
    <source>
        <dbReference type="SAM" id="SignalP"/>
    </source>
</evidence>
<dbReference type="EMBL" id="MCGR01000040">
    <property type="protein sequence ID" value="ORY74747.1"/>
    <property type="molecule type" value="Genomic_DNA"/>
</dbReference>
<dbReference type="InterPro" id="IPR002355">
    <property type="entry name" value="Cu_oxidase_Cu_BS"/>
</dbReference>
<feature type="domain" description="Plastocyanin-like" evidence="11">
    <location>
        <begin position="28"/>
        <end position="145"/>
    </location>
</feature>
<evidence type="ECO:0000256" key="5">
    <source>
        <dbReference type="ARBA" id="ARBA00023008"/>
    </source>
</evidence>
<keyword evidence="6" id="KW-0325">Glycoprotein</keyword>
<evidence type="ECO:0000256" key="7">
    <source>
        <dbReference type="SAM" id="Phobius"/>
    </source>
</evidence>
<dbReference type="InterPro" id="IPR011706">
    <property type="entry name" value="Cu-oxidase_C"/>
</dbReference>
<dbReference type="GO" id="GO:0033215">
    <property type="term" value="P:reductive iron assimilation"/>
    <property type="evidence" value="ECO:0007669"/>
    <property type="project" value="TreeGrafter"/>
</dbReference>
<feature type="transmembrane region" description="Helical" evidence="7">
    <location>
        <begin position="570"/>
        <end position="592"/>
    </location>
</feature>
<dbReference type="STRING" id="106004.A0A1Y2ET81"/>
<dbReference type="PROSITE" id="PS00079">
    <property type="entry name" value="MULTICOPPER_OXIDASE1"/>
    <property type="match status" value="2"/>
</dbReference>
<dbReference type="CDD" id="cd13877">
    <property type="entry name" value="CuRO_2_Fet3p_like"/>
    <property type="match status" value="1"/>
</dbReference>
<comment type="similarity">
    <text evidence="1">Belongs to the multicopper oxidase family.</text>
</comment>
<keyword evidence="7" id="KW-0472">Membrane</keyword>
<accession>A0A1Y2ET81</accession>